<dbReference type="HOGENOM" id="CLU_108696_20_8_5"/>
<dbReference type="AlphaFoldDB" id="A0A089NTK6"/>
<sequence length="75" mass="7802">MTEGAFLDELGTILDQPGPLARGQSLGEIETFDSLGILNIMALYDTLGLEVDPQRIAGAATTDDLIALAGAKLQA</sequence>
<accession>A0A089NTK6</accession>
<proteinExistence type="predicted"/>
<organism evidence="1 2">
    <name type="scientific">Methylobacterium oryzae CBMB20</name>
    <dbReference type="NCBI Taxonomy" id="693986"/>
    <lineage>
        <taxon>Bacteria</taxon>
        <taxon>Pseudomonadati</taxon>
        <taxon>Pseudomonadota</taxon>
        <taxon>Alphaproteobacteria</taxon>
        <taxon>Hyphomicrobiales</taxon>
        <taxon>Methylobacteriaceae</taxon>
        <taxon>Methylobacterium</taxon>
    </lineage>
</organism>
<evidence type="ECO:0000313" key="1">
    <source>
        <dbReference type="EMBL" id="AIQ89183.1"/>
    </source>
</evidence>
<evidence type="ECO:0000313" key="2">
    <source>
        <dbReference type="Proteomes" id="UP000029492"/>
    </source>
</evidence>
<dbReference type="Proteomes" id="UP000029492">
    <property type="component" value="Chromosome"/>
</dbReference>
<name>A0A089NTK6_9HYPH</name>
<keyword evidence="2" id="KW-1185">Reference proteome</keyword>
<dbReference type="KEGG" id="mor:MOC_1428"/>
<protein>
    <submittedName>
        <fullName evidence="1">Protein of unassigned function</fullName>
    </submittedName>
</protein>
<dbReference type="STRING" id="693986.MOC_1428"/>
<dbReference type="EMBL" id="CP003811">
    <property type="protein sequence ID" value="AIQ89183.1"/>
    <property type="molecule type" value="Genomic_DNA"/>
</dbReference>
<dbReference type="eggNOG" id="ENOG50311I0">
    <property type="taxonomic scope" value="Bacteria"/>
</dbReference>
<gene>
    <name evidence="1" type="ORF">MOC_1428</name>
</gene>
<reference evidence="1 2" key="1">
    <citation type="journal article" date="2014" name="PLoS ONE">
        <title>Genome Information of Methylobacterium oryzae, a Plant-Probiotic Methylotroph in the Phyllosphere.</title>
        <authorList>
            <person name="Kwak M.J."/>
            <person name="Jeong H."/>
            <person name="Madhaiyan M."/>
            <person name="Lee Y."/>
            <person name="Sa T.M."/>
            <person name="Oh T.K."/>
            <person name="Kim J.F."/>
        </authorList>
    </citation>
    <scope>NUCLEOTIDE SEQUENCE [LARGE SCALE GENOMIC DNA]</scope>
    <source>
        <strain evidence="1 2">CBMB20</strain>
    </source>
</reference>
<dbReference type="RefSeq" id="WP_010685059.1">
    <property type="nucleotide sequence ID" value="NZ_CP003811.1"/>
</dbReference>